<reference evidence="1 2" key="1">
    <citation type="journal article" date="2010" name="J. Bacteriol.">
        <title>Genome sequence of Fulvimarina pelagi HTCC2506T, a Mn(II)-oxidizing alphaproteobacterium possessing an aerobic anoxygenic photosynthetic gene cluster and Xanthorhodopsin.</title>
        <authorList>
            <person name="Kang I."/>
            <person name="Oh H.M."/>
            <person name="Lim S.I."/>
            <person name="Ferriera S."/>
            <person name="Giovannoni S.J."/>
            <person name="Cho J.C."/>
        </authorList>
    </citation>
    <scope>NUCLEOTIDE SEQUENCE [LARGE SCALE GENOMIC DNA]</scope>
    <source>
        <strain evidence="1 2">HTCC2506</strain>
    </source>
</reference>
<evidence type="ECO:0000313" key="2">
    <source>
        <dbReference type="Proteomes" id="UP000004310"/>
    </source>
</evidence>
<protein>
    <recommendedName>
        <fullName evidence="3">Ferric siderophore reductase C-terminal domain-containing protein</fullName>
    </recommendedName>
</protein>
<dbReference type="AlphaFoldDB" id="Q0G358"/>
<dbReference type="STRING" id="217511.GCA_001463845_03379"/>
<dbReference type="HOGENOM" id="CLU_1060709_0_0_5"/>
<accession>Q0G358</accession>
<evidence type="ECO:0000313" key="1">
    <source>
        <dbReference type="EMBL" id="EAU41973.1"/>
    </source>
</evidence>
<dbReference type="EMBL" id="AATP01000002">
    <property type="protein sequence ID" value="EAU41973.1"/>
    <property type="molecule type" value="Genomic_DNA"/>
</dbReference>
<organism evidence="1 2">
    <name type="scientific">Fulvimarina pelagi HTCC2506</name>
    <dbReference type="NCBI Taxonomy" id="314231"/>
    <lineage>
        <taxon>Bacteria</taxon>
        <taxon>Pseudomonadati</taxon>
        <taxon>Pseudomonadota</taxon>
        <taxon>Alphaproteobacteria</taxon>
        <taxon>Hyphomicrobiales</taxon>
        <taxon>Aurantimonadaceae</taxon>
        <taxon>Fulvimarina</taxon>
    </lineage>
</organism>
<keyword evidence="2" id="KW-1185">Reference proteome</keyword>
<dbReference type="eggNOG" id="ENOG502ZK3X">
    <property type="taxonomic scope" value="Bacteria"/>
</dbReference>
<evidence type="ECO:0008006" key="3">
    <source>
        <dbReference type="Google" id="ProtNLM"/>
    </source>
</evidence>
<comment type="caution">
    <text evidence="1">The sequence shown here is derived from an EMBL/GenBank/DDBJ whole genome shotgun (WGS) entry which is preliminary data.</text>
</comment>
<sequence length="262" mass="28015">MGILFARNGGATMADRLGGDPSQDDFASLLAAARPSAREELDLLLERADEAADIGDGLGARLFRSALTKACMKQRALGAPSNKIAHAQIHRALSRSILWTLSSLWLLRGLVPVGTADETVRLMERARDIRRPVAGFAPVGPGTAADLRAAITDISQSLLQISVSKATVAPSLRRSNCAIGVAAPFFLLRRHGAANCDVRAKLTRFMERAAPELADAIAWQPSPNTAVDEAARTPAPRPVRQSCCLKYTCGSRSFCGTCPKRE</sequence>
<dbReference type="Proteomes" id="UP000004310">
    <property type="component" value="Unassembled WGS sequence"/>
</dbReference>
<proteinExistence type="predicted"/>
<name>Q0G358_9HYPH</name>
<gene>
    <name evidence="1" type="ORF">FP2506_16109</name>
</gene>